<dbReference type="AlphaFoldDB" id="A0A4S5EQS7"/>
<keyword evidence="2" id="KW-1185">Reference proteome</keyword>
<dbReference type="Proteomes" id="UP000305282">
    <property type="component" value="Unassembled WGS sequence"/>
</dbReference>
<dbReference type="EMBL" id="SSXH01000179">
    <property type="protein sequence ID" value="THJ74765.1"/>
    <property type="molecule type" value="Genomic_DNA"/>
</dbReference>
<protein>
    <submittedName>
        <fullName evidence="1">Uncharacterized protein</fullName>
    </submittedName>
</protein>
<comment type="caution">
    <text evidence="1">The sequence shown here is derived from an EMBL/GenBank/DDBJ whole genome shotgun (WGS) entry which is preliminary data.</text>
</comment>
<organism evidence="1 2">
    <name type="scientific">Candidatus Frankia alpina</name>
    <dbReference type="NCBI Taxonomy" id="2699483"/>
    <lineage>
        <taxon>Bacteria</taxon>
        <taxon>Bacillati</taxon>
        <taxon>Actinomycetota</taxon>
        <taxon>Actinomycetes</taxon>
        <taxon>Frankiales</taxon>
        <taxon>Frankiaceae</taxon>
        <taxon>Frankia</taxon>
    </lineage>
</organism>
<gene>
    <name evidence="1" type="ORF">E7Y31_09455</name>
</gene>
<reference evidence="1 2" key="1">
    <citation type="submission" date="2019-04" db="EMBL/GenBank/DDBJ databases">
        <title>Draft genome sequences for three unisolated Alnus-infective Frankia Sp+ strains, AgTrS, AiOr and AvVan, the first sequenced Frankia strains able to sporulate in-planta.</title>
        <authorList>
            <person name="Bethencourt L."/>
            <person name="Vautrin F."/>
            <person name="Taib N."/>
            <person name="Dubost A."/>
            <person name="Castro-Garcia L."/>
            <person name="Imbaud O."/>
            <person name="Abrouk D."/>
            <person name="Fournier P."/>
            <person name="Briolay J."/>
            <person name="Nguyen A."/>
            <person name="Normand P."/>
            <person name="Fernandez M.P."/>
            <person name="Brochier-Armanet C."/>
            <person name="Herrera-Belaroussi A."/>
        </authorList>
    </citation>
    <scope>NUCLEOTIDE SEQUENCE [LARGE SCALE GENOMIC DNA]</scope>
    <source>
        <strain evidence="1 2">AvVan</strain>
    </source>
</reference>
<proteinExistence type="predicted"/>
<name>A0A4S5EQS7_9ACTN</name>
<sequence length="117" mass="12396">MSIPPTPIEVRELAARMAVLADDLTALFARADAGSPTRLALTAVDHAALPTADHYVTICPGLIVSGEGELDIGGRDEDSRVRAHRAASGASVRRPDGVQRLRGSLLAVFRLRDDDLA</sequence>
<evidence type="ECO:0000313" key="2">
    <source>
        <dbReference type="Proteomes" id="UP000305282"/>
    </source>
</evidence>
<dbReference type="RefSeq" id="WP_161982972.1">
    <property type="nucleotide sequence ID" value="NZ_CADCWT010000312.1"/>
</dbReference>
<accession>A0A4S5EQS7</accession>
<evidence type="ECO:0000313" key="1">
    <source>
        <dbReference type="EMBL" id="THJ74765.1"/>
    </source>
</evidence>